<dbReference type="PANTHER" id="PTHR44591">
    <property type="entry name" value="STRESS RESPONSE REGULATOR PROTEIN 1"/>
    <property type="match status" value="1"/>
</dbReference>
<feature type="domain" description="Response regulatory" evidence="3">
    <location>
        <begin position="10"/>
        <end position="125"/>
    </location>
</feature>
<dbReference type="SMART" id="SM00448">
    <property type="entry name" value="REC"/>
    <property type="match status" value="1"/>
</dbReference>
<gene>
    <name evidence="4" type="ORF">PA905_15650</name>
</gene>
<feature type="modified residue" description="4-aspartylphosphate" evidence="2">
    <location>
        <position position="58"/>
    </location>
</feature>
<keyword evidence="1 2" id="KW-0597">Phosphoprotein</keyword>
<evidence type="ECO:0000313" key="5">
    <source>
        <dbReference type="Proteomes" id="UP000299794"/>
    </source>
</evidence>
<reference evidence="5" key="1">
    <citation type="submission" date="2019-02" db="EMBL/GenBank/DDBJ databases">
        <title>Draft genome sequence of Planktothrix agardhii NIES-905.</title>
        <authorList>
            <person name="Yamaguchi H."/>
            <person name="Suzuki S."/>
            <person name="Kawachi M."/>
        </authorList>
    </citation>
    <scope>NUCLEOTIDE SEQUENCE [LARGE SCALE GENOMIC DNA]</scope>
    <source>
        <strain evidence="5">CCAP 1459/11A</strain>
    </source>
</reference>
<dbReference type="SUPFAM" id="SSF52172">
    <property type="entry name" value="CheY-like"/>
    <property type="match status" value="1"/>
</dbReference>
<evidence type="ECO:0000259" key="3">
    <source>
        <dbReference type="PROSITE" id="PS50110"/>
    </source>
</evidence>
<dbReference type="Proteomes" id="UP000299794">
    <property type="component" value="Unassembled WGS sequence"/>
</dbReference>
<comment type="caution">
    <text evidence="4">The sequence shown here is derived from an EMBL/GenBank/DDBJ whole genome shotgun (WGS) entry which is preliminary data.</text>
</comment>
<dbReference type="AlphaFoldDB" id="A0A4P5ZUP3"/>
<evidence type="ECO:0000256" key="2">
    <source>
        <dbReference type="PROSITE-ProRule" id="PRU00169"/>
    </source>
</evidence>
<accession>A0A4P5ZUP3</accession>
<dbReference type="RefSeq" id="WP_026787454.1">
    <property type="nucleotide sequence ID" value="NZ_BJCD01000037.1"/>
</dbReference>
<evidence type="ECO:0000313" key="4">
    <source>
        <dbReference type="EMBL" id="GDZ93725.1"/>
    </source>
</evidence>
<evidence type="ECO:0000256" key="1">
    <source>
        <dbReference type="ARBA" id="ARBA00022553"/>
    </source>
</evidence>
<dbReference type="Pfam" id="PF00072">
    <property type="entry name" value="Response_reg"/>
    <property type="match status" value="1"/>
</dbReference>
<dbReference type="Gene3D" id="3.40.50.2300">
    <property type="match status" value="1"/>
</dbReference>
<protein>
    <submittedName>
        <fullName evidence="4">Two-component response regulator</fullName>
    </submittedName>
</protein>
<proteinExistence type="predicted"/>
<dbReference type="InterPro" id="IPR001789">
    <property type="entry name" value="Sig_transdc_resp-reg_receiver"/>
</dbReference>
<dbReference type="EMBL" id="BJCD01000037">
    <property type="protein sequence ID" value="GDZ93725.1"/>
    <property type="molecule type" value="Genomic_DNA"/>
</dbReference>
<name>A0A4P5ZUP3_PLAAG</name>
<sequence>MCAFVKSRSTVLAVDDSIPVQTMIKRILENHYQLIFANNTSEALTTLHQQSVDLMLLDISMPGMDGLELCRVLRGLPNFNHLPIVMLTSRNAPHDQVEGRLSGATEYLTKPFSEEELLHTIEKILNGTVSLIS</sequence>
<organism evidence="4 5">
    <name type="scientific">Planktothrix agardhii CCAP 1459/11A</name>
    <dbReference type="NCBI Taxonomy" id="282420"/>
    <lineage>
        <taxon>Bacteria</taxon>
        <taxon>Bacillati</taxon>
        <taxon>Cyanobacteriota</taxon>
        <taxon>Cyanophyceae</taxon>
        <taxon>Oscillatoriophycideae</taxon>
        <taxon>Oscillatoriales</taxon>
        <taxon>Microcoleaceae</taxon>
        <taxon>Planktothrix</taxon>
    </lineage>
</organism>
<dbReference type="PANTHER" id="PTHR44591:SF3">
    <property type="entry name" value="RESPONSE REGULATORY DOMAIN-CONTAINING PROTEIN"/>
    <property type="match status" value="1"/>
</dbReference>
<dbReference type="GO" id="GO:0000160">
    <property type="term" value="P:phosphorelay signal transduction system"/>
    <property type="evidence" value="ECO:0007669"/>
    <property type="project" value="InterPro"/>
</dbReference>
<dbReference type="InterPro" id="IPR011006">
    <property type="entry name" value="CheY-like_superfamily"/>
</dbReference>
<dbReference type="PROSITE" id="PS50110">
    <property type="entry name" value="RESPONSE_REGULATORY"/>
    <property type="match status" value="1"/>
</dbReference>
<dbReference type="InterPro" id="IPR050595">
    <property type="entry name" value="Bact_response_regulator"/>
</dbReference>